<evidence type="ECO:0000313" key="3">
    <source>
        <dbReference type="Proteomes" id="UP000178510"/>
    </source>
</evidence>
<dbReference type="InterPro" id="IPR051532">
    <property type="entry name" value="Ester_Hydrolysis_Enzymes"/>
</dbReference>
<evidence type="ECO:0000313" key="2">
    <source>
        <dbReference type="EMBL" id="OHA02438.1"/>
    </source>
</evidence>
<dbReference type="Proteomes" id="UP000178510">
    <property type="component" value="Unassembled WGS sequence"/>
</dbReference>
<accession>A0A1G2KSL5</accession>
<dbReference type="Gene3D" id="3.40.50.1110">
    <property type="entry name" value="SGNH hydrolase"/>
    <property type="match status" value="1"/>
</dbReference>
<dbReference type="PANTHER" id="PTHR30383:SF5">
    <property type="entry name" value="SGNH HYDROLASE-TYPE ESTERASE DOMAIN-CONTAINING PROTEIN"/>
    <property type="match status" value="1"/>
</dbReference>
<dbReference type="InterPro" id="IPR036514">
    <property type="entry name" value="SGNH_hydro_sf"/>
</dbReference>
<proteinExistence type="predicted"/>
<protein>
    <recommendedName>
        <fullName evidence="1">SGNH hydrolase-type esterase domain-containing protein</fullName>
    </recommendedName>
</protein>
<dbReference type="GO" id="GO:0004622">
    <property type="term" value="F:phosphatidylcholine lysophospholipase activity"/>
    <property type="evidence" value="ECO:0007669"/>
    <property type="project" value="TreeGrafter"/>
</dbReference>
<sequence>MKTVNLCLLGDSISYGAWDVSGGWVDRLRSYLHGITLASRFQSYYFAYHLGIPGDTTGDVLARLGYETEAREPHVIVLAVGINDARWRVPEQIPHVDEAVFRRNIETLITEGRRFTQSLVFVGLTSVDESKTMPFEPNCYFENERIRRYDTIIRELTAAAGVLYLSAYDALSPAEDLEDGLHPNARGHEKLFLLVRDFLLQYNLI</sequence>
<dbReference type="STRING" id="1802274.A3J58_00460"/>
<organism evidence="2 3">
    <name type="scientific">Candidatus Sungbacteria bacterium RIFCSPHIGHO2_02_FULL_52_23</name>
    <dbReference type="NCBI Taxonomy" id="1802274"/>
    <lineage>
        <taxon>Bacteria</taxon>
        <taxon>Candidatus Sungiibacteriota</taxon>
    </lineage>
</organism>
<feature type="domain" description="SGNH hydrolase-type esterase" evidence="1">
    <location>
        <begin position="8"/>
        <end position="189"/>
    </location>
</feature>
<evidence type="ECO:0000259" key="1">
    <source>
        <dbReference type="Pfam" id="PF13472"/>
    </source>
</evidence>
<gene>
    <name evidence="2" type="ORF">A3J58_00460</name>
</gene>
<dbReference type="SUPFAM" id="SSF52266">
    <property type="entry name" value="SGNH hydrolase"/>
    <property type="match status" value="1"/>
</dbReference>
<dbReference type="Pfam" id="PF13472">
    <property type="entry name" value="Lipase_GDSL_2"/>
    <property type="match status" value="1"/>
</dbReference>
<reference evidence="2 3" key="1">
    <citation type="journal article" date="2016" name="Nat. Commun.">
        <title>Thousands of microbial genomes shed light on interconnected biogeochemical processes in an aquifer system.</title>
        <authorList>
            <person name="Anantharaman K."/>
            <person name="Brown C.T."/>
            <person name="Hug L.A."/>
            <person name="Sharon I."/>
            <person name="Castelle C.J."/>
            <person name="Probst A.J."/>
            <person name="Thomas B.C."/>
            <person name="Singh A."/>
            <person name="Wilkins M.J."/>
            <person name="Karaoz U."/>
            <person name="Brodie E.L."/>
            <person name="Williams K.H."/>
            <person name="Hubbard S.S."/>
            <person name="Banfield J.F."/>
        </authorList>
    </citation>
    <scope>NUCLEOTIDE SEQUENCE [LARGE SCALE GENOMIC DNA]</scope>
</reference>
<name>A0A1G2KSL5_9BACT</name>
<dbReference type="InterPro" id="IPR013830">
    <property type="entry name" value="SGNH_hydro"/>
</dbReference>
<dbReference type="EMBL" id="MHQM01000047">
    <property type="protein sequence ID" value="OHA02438.1"/>
    <property type="molecule type" value="Genomic_DNA"/>
</dbReference>
<dbReference type="PANTHER" id="PTHR30383">
    <property type="entry name" value="THIOESTERASE 1/PROTEASE 1/LYSOPHOSPHOLIPASE L1"/>
    <property type="match status" value="1"/>
</dbReference>
<dbReference type="AlphaFoldDB" id="A0A1G2KSL5"/>
<comment type="caution">
    <text evidence="2">The sequence shown here is derived from an EMBL/GenBank/DDBJ whole genome shotgun (WGS) entry which is preliminary data.</text>
</comment>